<dbReference type="Proteomes" id="UP000030745">
    <property type="component" value="Unassembled WGS sequence"/>
</dbReference>
<dbReference type="VEuPathDB" id="FungiDB:SPRG_13699"/>
<protein>
    <recommendedName>
        <fullName evidence="1">JmjC domain-containing protein</fullName>
    </recommendedName>
</protein>
<dbReference type="OrthoDB" id="415358at2759"/>
<evidence type="ECO:0000259" key="1">
    <source>
        <dbReference type="PROSITE" id="PS51184"/>
    </source>
</evidence>
<dbReference type="PROSITE" id="PS51184">
    <property type="entry name" value="JMJC"/>
    <property type="match status" value="1"/>
</dbReference>
<dbReference type="Pfam" id="PF13621">
    <property type="entry name" value="Cupin_8"/>
    <property type="match status" value="1"/>
</dbReference>
<sequence>MLHRSLWIAASIVGYMAYMSIQPTLPAYEGWDATTLARLQTARQPVRLVGSPTSTRWNTSHWTLAHVVSRLPASVQMQYAPSGVFRHYDPNLELAQRFPPTSQTQTHARQDVLALLDGADGSYYLNDELHRLAPDLVRDVPLAGLVAPDAASSVMVKLWLGGPRVVANLHYDATHNLFHQVVGYKRFLLFPPSAHASLYLFSRLHPNHRQSQLDLTLPRHKLRAAFPAFADVEETMLDVALAPGETLYLPPFWFHCVVTTTPSVSVNVWTDADEVRFLAIALANPVPYLADLEASGHVHDLNSHLGHLQLFVRLVLSRSVLRTSAALQQLVANQDLYLPRVHVTCGVLTAPTTTETMLQPYVDALVAASFDHMVDVSAKTLVALSYVEALVAQFMAPTVVGSFLIQCIVAPE</sequence>
<name>A0A067C4A9_SAPPC</name>
<accession>A0A067C4A9</accession>
<evidence type="ECO:0000313" key="2">
    <source>
        <dbReference type="EMBL" id="KDO21386.1"/>
    </source>
</evidence>
<dbReference type="PANTHER" id="PTHR12461:SF105">
    <property type="entry name" value="HYPOXIA-INDUCIBLE FACTOR 1-ALPHA INHIBITOR"/>
    <property type="match status" value="1"/>
</dbReference>
<dbReference type="Gene3D" id="2.60.120.10">
    <property type="entry name" value="Jelly Rolls"/>
    <property type="match status" value="1"/>
</dbReference>
<dbReference type="RefSeq" id="XP_012207941.1">
    <property type="nucleotide sequence ID" value="XM_012352551.1"/>
</dbReference>
<organism evidence="2 3">
    <name type="scientific">Saprolegnia parasitica (strain CBS 223.65)</name>
    <dbReference type="NCBI Taxonomy" id="695850"/>
    <lineage>
        <taxon>Eukaryota</taxon>
        <taxon>Sar</taxon>
        <taxon>Stramenopiles</taxon>
        <taxon>Oomycota</taxon>
        <taxon>Saprolegniomycetes</taxon>
        <taxon>Saprolegniales</taxon>
        <taxon>Saprolegniaceae</taxon>
        <taxon>Saprolegnia</taxon>
    </lineage>
</organism>
<dbReference type="PANTHER" id="PTHR12461">
    <property type="entry name" value="HYPOXIA-INDUCIBLE FACTOR 1 ALPHA INHIBITOR-RELATED"/>
    <property type="match status" value="1"/>
</dbReference>
<feature type="domain" description="JmjC" evidence="1">
    <location>
        <begin position="121"/>
        <end position="285"/>
    </location>
</feature>
<gene>
    <name evidence="2" type="ORF">SPRG_13699</name>
</gene>
<dbReference type="InterPro" id="IPR003347">
    <property type="entry name" value="JmjC_dom"/>
</dbReference>
<dbReference type="GeneID" id="24135562"/>
<keyword evidence="3" id="KW-1185">Reference proteome</keyword>
<dbReference type="EMBL" id="KK583289">
    <property type="protein sequence ID" value="KDO21386.1"/>
    <property type="molecule type" value="Genomic_DNA"/>
</dbReference>
<dbReference type="SMART" id="SM00558">
    <property type="entry name" value="JmjC"/>
    <property type="match status" value="1"/>
</dbReference>
<dbReference type="KEGG" id="spar:SPRG_13699"/>
<dbReference type="AlphaFoldDB" id="A0A067C4A9"/>
<evidence type="ECO:0000313" key="3">
    <source>
        <dbReference type="Proteomes" id="UP000030745"/>
    </source>
</evidence>
<dbReference type="OMA" id="HYDATHN"/>
<proteinExistence type="predicted"/>
<dbReference type="InterPro" id="IPR041667">
    <property type="entry name" value="Cupin_8"/>
</dbReference>
<dbReference type="SUPFAM" id="SSF51197">
    <property type="entry name" value="Clavaminate synthase-like"/>
    <property type="match status" value="1"/>
</dbReference>
<dbReference type="InterPro" id="IPR014710">
    <property type="entry name" value="RmlC-like_jellyroll"/>
</dbReference>
<reference evidence="2 3" key="1">
    <citation type="journal article" date="2013" name="PLoS Genet.">
        <title>Distinctive expansion of potential virulence genes in the genome of the oomycete fish pathogen Saprolegnia parasitica.</title>
        <authorList>
            <person name="Jiang R.H."/>
            <person name="de Bruijn I."/>
            <person name="Haas B.J."/>
            <person name="Belmonte R."/>
            <person name="Lobach L."/>
            <person name="Christie J."/>
            <person name="van den Ackerveken G."/>
            <person name="Bottin A."/>
            <person name="Bulone V."/>
            <person name="Diaz-Moreno S.M."/>
            <person name="Dumas B."/>
            <person name="Fan L."/>
            <person name="Gaulin E."/>
            <person name="Govers F."/>
            <person name="Grenville-Briggs L.J."/>
            <person name="Horner N.R."/>
            <person name="Levin J.Z."/>
            <person name="Mammella M."/>
            <person name="Meijer H.J."/>
            <person name="Morris P."/>
            <person name="Nusbaum C."/>
            <person name="Oome S."/>
            <person name="Phillips A.J."/>
            <person name="van Rooyen D."/>
            <person name="Rzeszutek E."/>
            <person name="Saraiva M."/>
            <person name="Secombes C.J."/>
            <person name="Seidl M.F."/>
            <person name="Snel B."/>
            <person name="Stassen J.H."/>
            <person name="Sykes S."/>
            <person name="Tripathy S."/>
            <person name="van den Berg H."/>
            <person name="Vega-Arreguin J.C."/>
            <person name="Wawra S."/>
            <person name="Young S.K."/>
            <person name="Zeng Q."/>
            <person name="Dieguez-Uribeondo J."/>
            <person name="Russ C."/>
            <person name="Tyler B.M."/>
            <person name="van West P."/>
        </authorList>
    </citation>
    <scope>NUCLEOTIDE SEQUENCE [LARGE SCALE GENOMIC DNA]</scope>
    <source>
        <strain evidence="2 3">CBS 223.65</strain>
    </source>
</reference>